<feature type="transmembrane region" description="Helical" evidence="6">
    <location>
        <begin position="259"/>
        <end position="279"/>
    </location>
</feature>
<reference evidence="8" key="2">
    <citation type="submission" date="2020-08" db="EMBL/GenBank/DDBJ databases">
        <title>Plant Genome Project.</title>
        <authorList>
            <person name="Zhang R.-G."/>
        </authorList>
    </citation>
    <scope>NUCLEOTIDE SEQUENCE</scope>
    <source>
        <strain evidence="8">Huo1</strain>
        <tissue evidence="8">Leaf</tissue>
    </source>
</reference>
<dbReference type="Pfam" id="PF00892">
    <property type="entry name" value="EamA"/>
    <property type="match status" value="1"/>
</dbReference>
<evidence type="ECO:0000256" key="3">
    <source>
        <dbReference type="ARBA" id="ARBA00022692"/>
    </source>
</evidence>
<feature type="transmembrane region" description="Helical" evidence="6">
    <location>
        <begin position="83"/>
        <end position="102"/>
    </location>
</feature>
<feature type="transmembrane region" description="Helical" evidence="6">
    <location>
        <begin position="291"/>
        <end position="310"/>
    </location>
</feature>
<evidence type="ECO:0000256" key="2">
    <source>
        <dbReference type="ARBA" id="ARBA00007635"/>
    </source>
</evidence>
<dbReference type="GO" id="GO:0016020">
    <property type="term" value="C:membrane"/>
    <property type="evidence" value="ECO:0007669"/>
    <property type="project" value="UniProtKB-SubCell"/>
</dbReference>
<feature type="transmembrane region" description="Helical" evidence="6">
    <location>
        <begin position="226"/>
        <end position="247"/>
    </location>
</feature>
<dbReference type="InterPro" id="IPR000620">
    <property type="entry name" value="EamA_dom"/>
</dbReference>
<dbReference type="GO" id="GO:0022857">
    <property type="term" value="F:transmembrane transporter activity"/>
    <property type="evidence" value="ECO:0007669"/>
    <property type="project" value="InterPro"/>
</dbReference>
<evidence type="ECO:0000313" key="8">
    <source>
        <dbReference type="EMBL" id="KAG6398254.1"/>
    </source>
</evidence>
<proteinExistence type="inferred from homology"/>
<dbReference type="InterPro" id="IPR037185">
    <property type="entry name" value="EmrE-like"/>
</dbReference>
<organism evidence="8">
    <name type="scientific">Salvia splendens</name>
    <name type="common">Scarlet sage</name>
    <dbReference type="NCBI Taxonomy" id="180675"/>
    <lineage>
        <taxon>Eukaryota</taxon>
        <taxon>Viridiplantae</taxon>
        <taxon>Streptophyta</taxon>
        <taxon>Embryophyta</taxon>
        <taxon>Tracheophyta</taxon>
        <taxon>Spermatophyta</taxon>
        <taxon>Magnoliopsida</taxon>
        <taxon>eudicotyledons</taxon>
        <taxon>Gunneridae</taxon>
        <taxon>Pentapetalae</taxon>
        <taxon>asterids</taxon>
        <taxon>lamiids</taxon>
        <taxon>Lamiales</taxon>
        <taxon>Lamiaceae</taxon>
        <taxon>Nepetoideae</taxon>
        <taxon>Mentheae</taxon>
        <taxon>Salviinae</taxon>
        <taxon>Salvia</taxon>
        <taxon>Salvia subgen. Calosphace</taxon>
        <taxon>core Calosphace</taxon>
    </lineage>
</organism>
<keyword evidence="5 6" id="KW-0472">Membrane</keyword>
<feature type="transmembrane region" description="Helical" evidence="6">
    <location>
        <begin position="52"/>
        <end position="71"/>
    </location>
</feature>
<evidence type="ECO:0000256" key="4">
    <source>
        <dbReference type="ARBA" id="ARBA00022989"/>
    </source>
</evidence>
<feature type="transmembrane region" description="Helical" evidence="6">
    <location>
        <begin position="194"/>
        <end position="214"/>
    </location>
</feature>
<feature type="transmembrane region" description="Helical" evidence="6">
    <location>
        <begin position="145"/>
        <end position="165"/>
    </location>
</feature>
<keyword evidence="9" id="KW-1185">Reference proteome</keyword>
<feature type="transmembrane region" description="Helical" evidence="6">
    <location>
        <begin position="114"/>
        <end position="133"/>
    </location>
</feature>
<evidence type="ECO:0000256" key="6">
    <source>
        <dbReference type="RuleBase" id="RU363077"/>
    </source>
</evidence>
<dbReference type="AlphaFoldDB" id="A0A8X8WPH5"/>
<feature type="domain" description="EamA" evidence="7">
    <location>
        <begin position="34"/>
        <end position="163"/>
    </location>
</feature>
<comment type="subcellular location">
    <subcellularLocation>
        <location evidence="1 6">Membrane</location>
        <topology evidence="1 6">Multi-pass membrane protein</topology>
    </subcellularLocation>
</comment>
<reference evidence="8" key="1">
    <citation type="submission" date="2018-01" db="EMBL/GenBank/DDBJ databases">
        <authorList>
            <person name="Mao J.F."/>
        </authorList>
    </citation>
    <scope>NUCLEOTIDE SEQUENCE</scope>
    <source>
        <strain evidence="8">Huo1</strain>
        <tissue evidence="8">Leaf</tissue>
    </source>
</reference>
<comment type="similarity">
    <text evidence="2 6">Belongs to the drug/metabolite transporter (DMT) superfamily. Plant drug/metabolite exporter (P-DME) (TC 2.A.7.4) family.</text>
</comment>
<dbReference type="InterPro" id="IPR030184">
    <property type="entry name" value="WAT1-related"/>
</dbReference>
<evidence type="ECO:0000313" key="9">
    <source>
        <dbReference type="Proteomes" id="UP000298416"/>
    </source>
</evidence>
<dbReference type="SUPFAM" id="SSF103481">
    <property type="entry name" value="Multidrug resistance efflux transporter EmrE"/>
    <property type="match status" value="2"/>
</dbReference>
<sequence>MSTAARGGAAGNRDYWYREVVPFAAMVSLQCINVGLNTLFKVAANGGMSRHVFIVYAYAVAALILLPAPFFSRRSGTLPSLNLSILVKFFVLGVIGYSSQLMGFTGINYSSPTLASAISNLSPAFTFVLAVIFRMEKLVASSSRTWAKLVGAVVSISGAFVVTFYKGPIIINANDPLSTPLSLYPVFDSVRSDWILGSLFLTVEYILSPIWCIFLTHIMKEYPSGLTIMFFYSSSVSLLAALVGIFVEPDSSKWIIRPNIALVSIVCSGVLNGCISNSVDSWLLHMRGPVYVAMFKPLQIAIAAAMGVIILGDTLYLGSMIGAIIIVTGFYTVMWGKAKEEVGDFVTETGDLEWSTTDQTHPFLQSYKVQDL</sequence>
<accession>A0A8X8WPH5</accession>
<evidence type="ECO:0000256" key="1">
    <source>
        <dbReference type="ARBA" id="ARBA00004141"/>
    </source>
</evidence>
<evidence type="ECO:0000256" key="5">
    <source>
        <dbReference type="ARBA" id="ARBA00023136"/>
    </source>
</evidence>
<gene>
    <name evidence="8" type="ORF">SASPL_139709</name>
</gene>
<comment type="caution">
    <text evidence="8">The sequence shown here is derived from an EMBL/GenBank/DDBJ whole genome shotgun (WGS) entry which is preliminary data.</text>
</comment>
<keyword evidence="3 6" id="KW-0812">Transmembrane</keyword>
<feature type="transmembrane region" description="Helical" evidence="6">
    <location>
        <begin position="316"/>
        <end position="335"/>
    </location>
</feature>
<evidence type="ECO:0000259" key="7">
    <source>
        <dbReference type="Pfam" id="PF00892"/>
    </source>
</evidence>
<feature type="transmembrane region" description="Helical" evidence="6">
    <location>
        <begin position="20"/>
        <end position="40"/>
    </location>
</feature>
<name>A0A8X8WPH5_SALSN</name>
<protein>
    <recommendedName>
        <fullName evidence="6">WAT1-related protein</fullName>
    </recommendedName>
</protein>
<dbReference type="Proteomes" id="UP000298416">
    <property type="component" value="Unassembled WGS sequence"/>
</dbReference>
<dbReference type="EMBL" id="PNBA02000015">
    <property type="protein sequence ID" value="KAG6398254.1"/>
    <property type="molecule type" value="Genomic_DNA"/>
</dbReference>
<dbReference type="PANTHER" id="PTHR31218">
    <property type="entry name" value="WAT1-RELATED PROTEIN"/>
    <property type="match status" value="1"/>
</dbReference>
<keyword evidence="4 6" id="KW-1133">Transmembrane helix</keyword>